<dbReference type="InterPro" id="IPR036412">
    <property type="entry name" value="HAD-like_sf"/>
</dbReference>
<dbReference type="Pfam" id="PF00702">
    <property type="entry name" value="Hydrolase"/>
    <property type="match status" value="1"/>
</dbReference>
<sequence length="223" mass="25009">MPQAIGLDVYGTLVNPLKMEDHLEPLAGERAGELAALWRQKQLEYAFRRGLMRRYEDFGICTKQALEFAARSLGIGLPEPERRRLLEAYGSLPPFPDVPEALSTLGERGHRLWAFSNGLESAARGLLERAGLLEYLEGVISVDDLRTFKPAPEVYLYLARRLERKPEEVWLVSGNPFDVIGAKAAGLRAAWVRRDPEAVFDPWGIEPDLTVADLQDLAEKLPD</sequence>
<dbReference type="InterPro" id="IPR006328">
    <property type="entry name" value="2-HAD"/>
</dbReference>
<dbReference type="InterPro" id="IPR023214">
    <property type="entry name" value="HAD_sf"/>
</dbReference>
<dbReference type="RefSeq" id="WP_143527199.1">
    <property type="nucleotide sequence ID" value="NZ_AP019791.1"/>
</dbReference>
<accession>A0A510HGU0</accession>
<dbReference type="Gene3D" id="1.10.150.240">
    <property type="entry name" value="Putative phosphatase, domain 2"/>
    <property type="match status" value="1"/>
</dbReference>
<dbReference type="NCBIfam" id="TIGR01428">
    <property type="entry name" value="HAD_type_II"/>
    <property type="match status" value="1"/>
</dbReference>
<dbReference type="GO" id="GO:0019120">
    <property type="term" value="F:hydrolase activity, acting on acid halide bonds, in C-halide compounds"/>
    <property type="evidence" value="ECO:0007669"/>
    <property type="project" value="InterPro"/>
</dbReference>
<dbReference type="CDD" id="cd02588">
    <property type="entry name" value="HAD_L2-DEX"/>
    <property type="match status" value="1"/>
</dbReference>
<dbReference type="AlphaFoldDB" id="A0A510HGU0"/>
<dbReference type="EMBL" id="AP019791">
    <property type="protein sequence ID" value="BBL79154.1"/>
    <property type="molecule type" value="Genomic_DNA"/>
</dbReference>
<keyword evidence="4" id="KW-1185">Reference proteome</keyword>
<dbReference type="PRINTS" id="PR00413">
    <property type="entry name" value="HADHALOGNASE"/>
</dbReference>
<dbReference type="SUPFAM" id="SSF56784">
    <property type="entry name" value="HAD-like"/>
    <property type="match status" value="1"/>
</dbReference>
<proteinExistence type="inferred from homology"/>
<dbReference type="SFLD" id="SFLDG01129">
    <property type="entry name" value="C1.5:_HAD__Beta-PGM__Phosphata"/>
    <property type="match status" value="1"/>
</dbReference>
<dbReference type="OrthoDB" id="3774052at2"/>
<dbReference type="Proteomes" id="UP000318065">
    <property type="component" value="Chromosome"/>
</dbReference>
<organism evidence="3 4">
    <name type="scientific">Rubrobacter xylanophilus</name>
    <dbReference type="NCBI Taxonomy" id="49319"/>
    <lineage>
        <taxon>Bacteria</taxon>
        <taxon>Bacillati</taxon>
        <taxon>Actinomycetota</taxon>
        <taxon>Rubrobacteria</taxon>
        <taxon>Rubrobacterales</taxon>
        <taxon>Rubrobacteraceae</taxon>
        <taxon>Rubrobacter</taxon>
    </lineage>
</organism>
<dbReference type="InterPro" id="IPR006439">
    <property type="entry name" value="HAD-SF_hydro_IA"/>
</dbReference>
<name>A0A510HGU0_9ACTN</name>
<comment type="similarity">
    <text evidence="1">Belongs to the HAD-like hydrolase superfamily. S-2-haloalkanoic acid dehalogenase family.</text>
</comment>
<gene>
    <name evidence="3" type="ORF">RxyAA322_10080</name>
</gene>
<protein>
    <submittedName>
        <fullName evidence="3">Haloacetate dehalogenase</fullName>
    </submittedName>
</protein>
<dbReference type="InterPro" id="IPR051540">
    <property type="entry name" value="S-2-haloacid_dehalogenase"/>
</dbReference>
<dbReference type="Gene3D" id="3.40.50.1000">
    <property type="entry name" value="HAD superfamily/HAD-like"/>
    <property type="match status" value="1"/>
</dbReference>
<dbReference type="NCBIfam" id="TIGR01493">
    <property type="entry name" value="HAD-SF-IA-v2"/>
    <property type="match status" value="1"/>
</dbReference>
<evidence type="ECO:0000256" key="1">
    <source>
        <dbReference type="ARBA" id="ARBA00008106"/>
    </source>
</evidence>
<reference evidence="3" key="1">
    <citation type="journal article" date="2019" name="Microbiol. Resour. Announc.">
        <title>Complete Genome Sequence of Rubrobacter xylanophilus Strain AA3-22, Isolated from Arima Onsen in Japan.</title>
        <authorList>
            <person name="Tomariguchi N."/>
            <person name="Miyazaki K."/>
        </authorList>
    </citation>
    <scope>NUCLEOTIDE SEQUENCE [LARGE SCALE GENOMIC DNA]</scope>
    <source>
        <strain evidence="3">AA3-22</strain>
    </source>
</reference>
<evidence type="ECO:0000313" key="4">
    <source>
        <dbReference type="Proteomes" id="UP000318065"/>
    </source>
</evidence>
<dbReference type="PANTHER" id="PTHR43316">
    <property type="entry name" value="HYDROLASE, HALOACID DELAHOGENASE-RELATED"/>
    <property type="match status" value="1"/>
</dbReference>
<dbReference type="PANTHER" id="PTHR43316:SF3">
    <property type="entry name" value="HALOACID DEHALOGENASE, TYPE II (AFU_ORTHOLOGUE AFUA_2G07750)-RELATED"/>
    <property type="match status" value="1"/>
</dbReference>
<keyword evidence="2" id="KW-0378">Hydrolase</keyword>
<evidence type="ECO:0000256" key="2">
    <source>
        <dbReference type="ARBA" id="ARBA00022801"/>
    </source>
</evidence>
<evidence type="ECO:0000313" key="3">
    <source>
        <dbReference type="EMBL" id="BBL79154.1"/>
    </source>
</evidence>
<dbReference type="InterPro" id="IPR023198">
    <property type="entry name" value="PGP-like_dom2"/>
</dbReference>
<dbReference type="SFLD" id="SFLDS00003">
    <property type="entry name" value="Haloacid_Dehalogenase"/>
    <property type="match status" value="1"/>
</dbReference>